<evidence type="ECO:0000313" key="3">
    <source>
        <dbReference type="EMBL" id="EGJ72493.1"/>
    </source>
</evidence>
<evidence type="ECO:0000313" key="4">
    <source>
        <dbReference type="Proteomes" id="UP000018439"/>
    </source>
</evidence>
<keyword evidence="1" id="KW-0732">Signal</keyword>
<dbReference type="EMBL" id="CM001167">
    <property type="protein sequence ID" value="EGJ72493.1"/>
    <property type="molecule type" value="Genomic_DNA"/>
</dbReference>
<dbReference type="InterPro" id="IPR008969">
    <property type="entry name" value="CarboxyPept-like_regulatory"/>
</dbReference>
<dbReference type="Proteomes" id="UP000018439">
    <property type="component" value="Chromosome"/>
</dbReference>
<feature type="signal peptide" evidence="1">
    <location>
        <begin position="1"/>
        <end position="22"/>
    </location>
</feature>
<accession>F3ZV35</accession>
<dbReference type="Gene3D" id="2.60.40.1120">
    <property type="entry name" value="Carboxypeptidase-like, regulatory domain"/>
    <property type="match status" value="1"/>
</dbReference>
<feature type="domain" description="TonB-dependent receptor plug" evidence="2">
    <location>
        <begin position="143"/>
        <end position="222"/>
    </location>
</feature>
<proteinExistence type="predicted"/>
<dbReference type="InterPro" id="IPR012910">
    <property type="entry name" value="Plug_dom"/>
</dbReference>
<dbReference type="InterPro" id="IPR037066">
    <property type="entry name" value="Plug_dom_sf"/>
</dbReference>
<sequence length="728" mass="82928">MNKCLKQLILLMTILLSGGAQLYSQAHNVINGLVTDTNNEPLIGANVYIYKTIEGAVTDVNGNFRFETTRTDSVTLVVSYLGFKEYKFQANILNLKDLVIVLQPKETVIGEVIIVASNFNFGQDANKLKSMNSLDVVMTGSSNGDIYAALQSLPGTQKVGENGRLYVRGGESDETQTFVNGMHVLVPYTTNAENTVQRSRFSPFLFKGINLTLGGYSAEYGQALSSVLPMQTTDVSSSDKLGVSFSPFNVNVGGTVSNKRSSWSFNGDYMNMYLYNKIFPDKYNWINPYQKLSGETQYKIEFNPNNILKIYAGYDYTFFKQKVNDSFDPTINKRNLDLNESNIYLNSTYKSYLPKGYVLFLGVASSLVYNKVNDALTPNDLFKNDRNEIHLKSTMSKSFTNNYKLSLGAESYLRNSKKKYNNPLSNSKDLKYNLDYNIYSAFLDNSFKIHKKIYFNFSGRMEYQTNNEKVNFMPRASLSYIPNSHLQLSTIYGIYSQSTKDDILVYNKKGLSQELSDHYILSLSYNKSGLVFRFEPYFKKYRKLPLAIDGNYYSKGYGHSKGIDLFLENETLINNLRTTLSYSFNDSKRLTLDYPEKSTPQYATQHNFNISLRYFIPPIKTYVGVSNLFASGRPYHNPNKTGYMNSKTTPYNSLDVNMTFLVKPNIILYSSLTNILGRNNVFNYKYSTDLDVNNTYSRVPVISSRERFFFIGVFISLNNTKAYEVSNF</sequence>
<dbReference type="SUPFAM" id="SSF56935">
    <property type="entry name" value="Porins"/>
    <property type="match status" value="1"/>
</dbReference>
<dbReference type="eggNOG" id="COG4206">
    <property type="taxonomic scope" value="Bacteria"/>
</dbReference>
<gene>
    <name evidence="3" type="ORF">Bcop_2339</name>
</gene>
<dbReference type="OrthoDB" id="1075473at2"/>
<dbReference type="Pfam" id="PF07715">
    <property type="entry name" value="Plug"/>
    <property type="match status" value="1"/>
</dbReference>
<protein>
    <submittedName>
        <fullName evidence="3">TonB-dependent receptor plug</fullName>
    </submittedName>
</protein>
<dbReference type="Pfam" id="PF13715">
    <property type="entry name" value="CarbopepD_reg_2"/>
    <property type="match status" value="1"/>
</dbReference>
<name>F3ZV35_9BACE</name>
<dbReference type="SUPFAM" id="SSF49464">
    <property type="entry name" value="Carboxypeptidase regulatory domain-like"/>
    <property type="match status" value="1"/>
</dbReference>
<keyword evidence="3" id="KW-0675">Receptor</keyword>
<feature type="chain" id="PRO_5003305571" evidence="1">
    <location>
        <begin position="23"/>
        <end position="728"/>
    </location>
</feature>
<dbReference type="STRING" id="679937.Bcop_2339"/>
<dbReference type="HOGENOM" id="CLU_020298_0_0_10"/>
<evidence type="ECO:0000256" key="1">
    <source>
        <dbReference type="SAM" id="SignalP"/>
    </source>
</evidence>
<organism evidence="3 4">
    <name type="scientific">Bacteroides coprosuis DSM 18011</name>
    <dbReference type="NCBI Taxonomy" id="679937"/>
    <lineage>
        <taxon>Bacteria</taxon>
        <taxon>Pseudomonadati</taxon>
        <taxon>Bacteroidota</taxon>
        <taxon>Bacteroidia</taxon>
        <taxon>Bacteroidales</taxon>
        <taxon>Bacteroidaceae</taxon>
        <taxon>Bacteroides</taxon>
    </lineage>
</organism>
<keyword evidence="4" id="KW-1185">Reference proteome</keyword>
<reference evidence="3 4" key="1">
    <citation type="journal article" date="2011" name="Stand. Genomic Sci.">
        <title>Non-contiguous finished genome sequence of Bacteroides coprosuis type strain (PC139).</title>
        <authorList>
            <person name="Land M."/>
            <person name="Held B."/>
            <person name="Gronow S."/>
            <person name="Abt B."/>
            <person name="Lucas S."/>
            <person name="Del Rio T.G."/>
            <person name="Nolan M."/>
            <person name="Tice H."/>
            <person name="Cheng J.F."/>
            <person name="Pitluck S."/>
            <person name="Liolios K."/>
            <person name="Pagani I."/>
            <person name="Ivanova N."/>
            <person name="Mavromatis K."/>
            <person name="Mikhailova N."/>
            <person name="Pati A."/>
            <person name="Tapia R."/>
            <person name="Han C."/>
            <person name="Goodwin L."/>
            <person name="Chen A."/>
            <person name="Palaniappan K."/>
            <person name="Hauser L."/>
            <person name="Brambilla E.M."/>
            <person name="Rohde M."/>
            <person name="Goker M."/>
            <person name="Detter J.C."/>
            <person name="Woyke T."/>
            <person name="Bristow J."/>
            <person name="Eisen J.A."/>
            <person name="Markowitz V."/>
            <person name="Hugenholtz P."/>
            <person name="Kyrpides N.C."/>
            <person name="Klenk H.P."/>
            <person name="Lapidus A."/>
        </authorList>
    </citation>
    <scope>NUCLEOTIDE SEQUENCE</scope>
    <source>
        <strain evidence="3 4">DSM 18011</strain>
    </source>
</reference>
<evidence type="ECO:0000259" key="2">
    <source>
        <dbReference type="Pfam" id="PF07715"/>
    </source>
</evidence>
<dbReference type="Gene3D" id="2.170.130.10">
    <property type="entry name" value="TonB-dependent receptor, plug domain"/>
    <property type="match status" value="1"/>
</dbReference>
<dbReference type="AlphaFoldDB" id="F3ZV35"/>